<reference evidence="2 3" key="1">
    <citation type="submission" date="2020-02" db="EMBL/GenBank/DDBJ databases">
        <authorList>
            <person name="Ferguson B K."/>
        </authorList>
    </citation>
    <scope>NUCLEOTIDE SEQUENCE [LARGE SCALE GENOMIC DNA]</scope>
</reference>
<name>A0A6H5HIT6_9HEMI</name>
<gene>
    <name evidence="2" type="ORF">NTEN_LOCUS21359</name>
</gene>
<evidence type="ECO:0000313" key="2">
    <source>
        <dbReference type="EMBL" id="CAB0017338.1"/>
    </source>
</evidence>
<accession>A0A6H5HIT6</accession>
<dbReference type="AlphaFoldDB" id="A0A6H5HIT6"/>
<proteinExistence type="predicted"/>
<sequence length="52" mass="6088">WHSYKLGGEETENCRSIDSRERIHGLKRSCQRSATFEKSGRPSRNSTKYSRN</sequence>
<dbReference type="Proteomes" id="UP000479000">
    <property type="component" value="Unassembled WGS sequence"/>
</dbReference>
<dbReference type="EMBL" id="CADCXU010031217">
    <property type="protein sequence ID" value="CAB0017338.1"/>
    <property type="molecule type" value="Genomic_DNA"/>
</dbReference>
<keyword evidence="3" id="KW-1185">Reference proteome</keyword>
<feature type="region of interest" description="Disordered" evidence="1">
    <location>
        <begin position="31"/>
        <end position="52"/>
    </location>
</feature>
<evidence type="ECO:0000313" key="3">
    <source>
        <dbReference type="Proteomes" id="UP000479000"/>
    </source>
</evidence>
<protein>
    <submittedName>
        <fullName evidence="2">Uncharacterized protein</fullName>
    </submittedName>
</protein>
<organism evidence="2 3">
    <name type="scientific">Nesidiocoris tenuis</name>
    <dbReference type="NCBI Taxonomy" id="355587"/>
    <lineage>
        <taxon>Eukaryota</taxon>
        <taxon>Metazoa</taxon>
        <taxon>Ecdysozoa</taxon>
        <taxon>Arthropoda</taxon>
        <taxon>Hexapoda</taxon>
        <taxon>Insecta</taxon>
        <taxon>Pterygota</taxon>
        <taxon>Neoptera</taxon>
        <taxon>Paraneoptera</taxon>
        <taxon>Hemiptera</taxon>
        <taxon>Heteroptera</taxon>
        <taxon>Panheteroptera</taxon>
        <taxon>Cimicomorpha</taxon>
        <taxon>Miridae</taxon>
        <taxon>Dicyphina</taxon>
        <taxon>Nesidiocoris</taxon>
    </lineage>
</organism>
<feature type="non-terminal residue" evidence="2">
    <location>
        <position position="1"/>
    </location>
</feature>
<evidence type="ECO:0000256" key="1">
    <source>
        <dbReference type="SAM" id="MobiDB-lite"/>
    </source>
</evidence>